<reference evidence="3" key="1">
    <citation type="submission" date="2016-04" db="EMBL/GenBank/DDBJ databases">
        <authorList>
            <person name="Nguyen H.D."/>
            <person name="Kesanakurti P."/>
            <person name="Cullis J."/>
            <person name="Levesque C.A."/>
            <person name="Hambleton S."/>
        </authorList>
    </citation>
    <scope>NUCLEOTIDE SEQUENCE</scope>
    <source>
        <strain evidence="3">DAOMC 238032</strain>
    </source>
</reference>
<evidence type="ECO:0000256" key="1">
    <source>
        <dbReference type="SAM" id="MobiDB-lite"/>
    </source>
</evidence>
<accession>A0A177UEM4</accession>
<feature type="compositionally biased region" description="Basic and acidic residues" evidence="1">
    <location>
        <begin position="252"/>
        <end position="268"/>
    </location>
</feature>
<protein>
    <submittedName>
        <fullName evidence="3">Uncharacterized protein</fullName>
    </submittedName>
</protein>
<dbReference type="EMBL" id="CAJHJG010002535">
    <property type="protein sequence ID" value="CAD6920973.1"/>
    <property type="molecule type" value="Genomic_DNA"/>
</dbReference>
<evidence type="ECO:0000313" key="3">
    <source>
        <dbReference type="EMBL" id="KAE8262574.1"/>
    </source>
</evidence>
<dbReference type="Proteomes" id="UP000077671">
    <property type="component" value="Unassembled WGS sequence"/>
</dbReference>
<comment type="caution">
    <text evidence="3">The sequence shown here is derived from an EMBL/GenBank/DDBJ whole genome shotgun (WGS) entry which is preliminary data.</text>
</comment>
<dbReference type="Proteomes" id="UP000836402">
    <property type="component" value="Unassembled WGS sequence"/>
</dbReference>
<reference evidence="3" key="2">
    <citation type="journal article" date="2019" name="IMA Fungus">
        <title>Genome sequencing and comparison of five Tilletia species to identify candidate genes for the detection of regulated species infecting wheat.</title>
        <authorList>
            <person name="Nguyen H.D.T."/>
            <person name="Sultana T."/>
            <person name="Kesanakurti P."/>
            <person name="Hambleton S."/>
        </authorList>
    </citation>
    <scope>NUCLEOTIDE SEQUENCE</scope>
    <source>
        <strain evidence="3">DAOMC 238032</strain>
    </source>
</reference>
<evidence type="ECO:0000313" key="4">
    <source>
        <dbReference type="Proteomes" id="UP000077671"/>
    </source>
</evidence>
<proteinExistence type="predicted"/>
<feature type="region of interest" description="Disordered" evidence="1">
    <location>
        <begin position="202"/>
        <end position="268"/>
    </location>
</feature>
<name>A0A177UEM4_9BASI</name>
<reference evidence="2" key="3">
    <citation type="submission" date="2020-10" db="EMBL/GenBank/DDBJ databases">
        <authorList>
            <person name="Sedaghatjoo S."/>
        </authorList>
    </citation>
    <scope>NUCLEOTIDE SEQUENCE</scope>
    <source>
        <strain evidence="2">AZH3</strain>
    </source>
</reference>
<evidence type="ECO:0000313" key="2">
    <source>
        <dbReference type="EMBL" id="CAD6920973.1"/>
    </source>
</evidence>
<evidence type="ECO:0000313" key="5">
    <source>
        <dbReference type="Proteomes" id="UP000836402"/>
    </source>
</evidence>
<keyword evidence="5" id="KW-1185">Reference proteome</keyword>
<gene>
    <name evidence="3" type="ORF">A4X03_0g2348</name>
    <name evidence="2" type="ORF">JKIAZH3_G8497</name>
</gene>
<feature type="compositionally biased region" description="Polar residues" evidence="1">
    <location>
        <begin position="219"/>
        <end position="228"/>
    </location>
</feature>
<organism evidence="3 4">
    <name type="scientific">Tilletia caries</name>
    <name type="common">wheat bunt fungus</name>
    <dbReference type="NCBI Taxonomy" id="13290"/>
    <lineage>
        <taxon>Eukaryota</taxon>
        <taxon>Fungi</taxon>
        <taxon>Dikarya</taxon>
        <taxon>Basidiomycota</taxon>
        <taxon>Ustilaginomycotina</taxon>
        <taxon>Exobasidiomycetes</taxon>
        <taxon>Tilletiales</taxon>
        <taxon>Tilletiaceae</taxon>
        <taxon>Tilletia</taxon>
    </lineage>
</organism>
<dbReference type="AlphaFoldDB" id="A0A177UEM4"/>
<sequence length="268" mass="29524">MIESQLKVVSKAWQTLNPHLPEHVDLGPDTRKTAWSKTDSPVQARLICSANEQQAVFEVQLRVELAEMAADKKLKMSVHVEKNDAWLATHKVGNGILAPAPEVKAFPENLVEPFQIPVLVDLTAARHIQVSISRETDAAYWADIARFSFYFGSEARKSHLLWEPIPVMHERNANILADSESIAKPGGAKKLKKGIKKLLGAPPGAGLGAQHAPERHPQPDSSVSQNGSYYVEGQAHAPPPPSYFHSTGPGNLDRRESYWSEHTARDDA</sequence>
<dbReference type="EMBL" id="LWDD02000223">
    <property type="protein sequence ID" value="KAE8262574.1"/>
    <property type="molecule type" value="Genomic_DNA"/>
</dbReference>